<feature type="region of interest" description="Disordered" evidence="5">
    <location>
        <begin position="847"/>
        <end position="867"/>
    </location>
</feature>
<dbReference type="SUPFAM" id="SSF69255">
    <property type="entry name" value="gp5 N-terminal domain-like"/>
    <property type="match status" value="1"/>
</dbReference>
<dbReference type="SUPFAM" id="SSF69279">
    <property type="entry name" value="Phage tail proteins"/>
    <property type="match status" value="2"/>
</dbReference>
<dbReference type="InterPro" id="IPR006530">
    <property type="entry name" value="YD"/>
</dbReference>
<keyword evidence="10" id="KW-0436">Ligase</keyword>
<dbReference type="Proteomes" id="UP000509761">
    <property type="component" value="Chromosome"/>
</dbReference>
<dbReference type="Pfam" id="PF25023">
    <property type="entry name" value="TEN_YD-shell"/>
    <property type="match status" value="1"/>
</dbReference>
<dbReference type="InterPro" id="IPR017847">
    <property type="entry name" value="T6SS_RhsGE_Vgr_subset"/>
</dbReference>
<evidence type="ECO:0000256" key="5">
    <source>
        <dbReference type="SAM" id="MobiDB-lite"/>
    </source>
</evidence>
<dbReference type="InterPro" id="IPR037026">
    <property type="entry name" value="Vgr_OB-fold_dom_sf"/>
</dbReference>
<dbReference type="InterPro" id="IPR054030">
    <property type="entry name" value="Gp5_Vgr_C"/>
</dbReference>
<evidence type="ECO:0000256" key="2">
    <source>
        <dbReference type="ARBA" id="ARBA00005558"/>
    </source>
</evidence>
<dbReference type="InterPro" id="IPR056823">
    <property type="entry name" value="TEN-like_YD-shell"/>
</dbReference>
<comment type="similarity">
    <text evidence="2">Belongs to the VgrG protein family.</text>
</comment>
<protein>
    <submittedName>
        <fullName evidence="10">Actin cross-linking toxin VgrG1</fullName>
        <ecNumber evidence="10">6.3.2.-</ecNumber>
    </submittedName>
</protein>
<dbReference type="PANTHER" id="PTHR32305">
    <property type="match status" value="1"/>
</dbReference>
<dbReference type="SUPFAM" id="SSF69349">
    <property type="entry name" value="Phage fibre proteins"/>
    <property type="match status" value="1"/>
</dbReference>
<dbReference type="Pfam" id="PF22178">
    <property type="entry name" value="Gp5_trimer_C"/>
    <property type="match status" value="1"/>
</dbReference>
<evidence type="ECO:0000259" key="9">
    <source>
        <dbReference type="Pfam" id="PF25023"/>
    </source>
</evidence>
<dbReference type="NCBIfam" id="TIGR01646">
    <property type="entry name" value="vgr_GE"/>
    <property type="match status" value="1"/>
</dbReference>
<evidence type="ECO:0000259" key="7">
    <source>
        <dbReference type="Pfam" id="PF20148"/>
    </source>
</evidence>
<dbReference type="Pfam" id="PF04717">
    <property type="entry name" value="Phage_base_V"/>
    <property type="match status" value="1"/>
</dbReference>
<organism evidence="10 11">
    <name type="scientific">Vreelandella titanicae</name>
    <dbReference type="NCBI Taxonomy" id="664683"/>
    <lineage>
        <taxon>Bacteria</taxon>
        <taxon>Pseudomonadati</taxon>
        <taxon>Pseudomonadota</taxon>
        <taxon>Gammaproteobacteria</taxon>
        <taxon>Oceanospirillales</taxon>
        <taxon>Halomonadaceae</taxon>
        <taxon>Vreelandella</taxon>
    </lineage>
</organism>
<dbReference type="Gene3D" id="2.180.10.10">
    <property type="entry name" value="RHS repeat-associated core"/>
    <property type="match status" value="1"/>
</dbReference>
<sequence>MADKTGLQFTLTLPGADDTAVVRFTHHEALSEPFALSVEFASRTHNLSPSDCLDQNATLTIWQDGEPLRRVHGIISELHRGDRGHRRSFYRVEIRPALWRLSLRHNSRIFQDASPFDAITTLANERSLTDIGFATTRTPLDREFLVQYRETDLAFIERLAAEEGCFYFHEFENAEGGKHSLVFADSTVVLPSVGERTYHGRAGGTPPRRHVRKLRQANRVRPASAMLKDYTFKNPPYAQIHEHLAPGLGEHAQREDYEHFDYPGRYKKDASGKPFTRHRLESLRADATTAEAESDLPELAPGICFTLTDHDIDSLNQAWQVVSVVHHGEQPQALEEDGMARGGNGSGASAAQAGELMTRYHNDVVIMPKDQTFRPVPNPKPRVDGPQVAFVVGPEGEEIYCDEHGRVKVQFPWDRYADPDETASCWVRVAQGWAGGGYGSMAIPRIGHEVIVSFLEGDPDQPLVTGRTYHAVNTPPYPLPEHKTRTVIRTQSHKSEGFNELRFEDATGEEQIWLHAQKDLELLTLNDRTEEIRRDSHLKLHRNRLSEIHNDDHLTVHGKRYTQIKGDDHLQVDQTRHEVYGEAQLVETGRELHHKAGSQIVLEAGSEITLKAGGSFIKLDPGGVTIVAPQVKINSGGSPGRGQGHAIVLPRLPGEAEPEESEDVTLEPHQTPLLSSDITAATPLALDDIDITDGLADDCSACQPAVGSPVNPLLGAKLLPAETDFALPAPRPFVFSRGYLSSNGRIGVLGQGWSVPGESLVITLSDDACIVHDAQGRQITFGPLAPGQARFSPTEQLWIRRGGASTAEESNAPRWQALDETLRSDPERIVLSDASGLYYVFASPTSAHPADAASTTDTPSGDSSKDNAARWPLIEERDRNGYATQYHWEAGLLVTVIDSAQRRYQFVYDSLLPAQPDDAGQRLTGVKLVQAHDGSAQDDWLVRYSYSPVGDLIAVRHRHGEVVREFEWQDHMLTAHRVPGGMEAHYTWDRHAPDGRVVGQQEAGGLARTYSYQVDHTLVTDSLGREERYHFVGSGPGRRWTAHTRADGSRIEFRYDRAGLKVATVDPLGHETLIERDEHGQVIAQTGPDGTRWAIERDALGQPISIEGPDNQRWQITRNDLGHPLEVTGPEGTTAFAYEHDALPDRPTTITDAVGATHQREWNALGQVTAQIDCSQQRTEYAYDRHGYLASVTNALNETTRTQHDEMGRRIATQLPDGLHWHHHVDALGRLVELEGPQGFRQQFFFDDHGRPVQRIEADGSQQFTAYDDVGRLSELTLGNGAVYRFAYDEMDRLASETGPDGREQQYRYDDAGRLIERIEANRTGPDGQPLVTRYDYDEAGRLTARHLPATEHAPASTEQYQWGTNGQLLSVTNDHGEVNFSYDHAQRLIGEQQQHASLAGESGWQWQHQHTLTANGAPQASQFGDLPSLNWHTYGSGHMHGLSAPGLDLEIALEPDALHRETQRRLSTGANAHNQPLVLERGYTNLGQLDHLTLRSPDTTSQQDYQYDALGRMSFRSLQGDPAEKVIAYSYDAAGRLIGSQHGDHAHRYSVDAAGNRLEQQQALPDNRLTQLNSTRYRYDGAGNLIERQQPNGERLTLGYDGANRLVHLIHASELGATREATYRYDGLGRRISKTVRHTNGTTATTHYGWDGDRIVQEETENQRTTVVYEPGSFVPMLRIDDTQQGQILSAYVTDALGTPMQLVTPNGQPRWLAEPDDWAAVKNQRAVRNVTQPIRFQGQWHDEESGLYYNRHRYYDPQQGRYISQDPIGLHGGTNLYGYVTNPISMVDPLGLFGTNTHNLEPFGVAAREAHGANMSPPPSGELLTGSRYRPGIGAIFPSSMSVFAKDPQYAEALGYQGATRNDITLPAASGALGGPMVAAAATSPAVLSAGYAAYNSPIGQCVKEVSQNVILESVLNMSDPQIDRPDAKDLADQDLRNRTAQMERDTRPRVRVPDILICRR</sequence>
<gene>
    <name evidence="10" type="ORF">FX987_03456</name>
</gene>
<feature type="domain" description="Gp5/Type VI secretion system Vgr C-terminal trimerisation" evidence="8">
    <location>
        <begin position="487"/>
        <end position="590"/>
    </location>
</feature>
<dbReference type="Pfam" id="PF05593">
    <property type="entry name" value="RHS_repeat"/>
    <property type="match status" value="3"/>
</dbReference>
<evidence type="ECO:0000256" key="1">
    <source>
        <dbReference type="ARBA" id="ARBA00004613"/>
    </source>
</evidence>
<dbReference type="PANTHER" id="PTHR32305:SF15">
    <property type="entry name" value="PROTEIN RHSA-RELATED"/>
    <property type="match status" value="1"/>
</dbReference>
<accession>A0AAP9NPJ2</accession>
<dbReference type="GO" id="GO:0005576">
    <property type="term" value="C:extracellular region"/>
    <property type="evidence" value="ECO:0007669"/>
    <property type="project" value="UniProtKB-SubCell"/>
</dbReference>
<dbReference type="Pfam" id="PF20148">
    <property type="entry name" value="DUF6531"/>
    <property type="match status" value="1"/>
</dbReference>
<dbReference type="InterPro" id="IPR031325">
    <property type="entry name" value="RHS_repeat"/>
</dbReference>
<reference evidence="10 11" key="1">
    <citation type="submission" date="2019-12" db="EMBL/GenBank/DDBJ databases">
        <title>Genome sequencing and assembly of endphytes of Porphyra tenera.</title>
        <authorList>
            <person name="Park J.M."/>
            <person name="Shin R."/>
            <person name="Jo S.H."/>
        </authorList>
    </citation>
    <scope>NUCLEOTIDE SEQUENCE [LARGE SCALE GENOMIC DNA]</scope>
    <source>
        <strain evidence="10 11">GPM3</strain>
    </source>
</reference>
<name>A0AAP9NPJ2_9GAMM</name>
<dbReference type="NCBIfam" id="TIGR01643">
    <property type="entry name" value="YD_repeat_2x"/>
    <property type="match status" value="6"/>
</dbReference>
<dbReference type="GO" id="GO:0016874">
    <property type="term" value="F:ligase activity"/>
    <property type="evidence" value="ECO:0007669"/>
    <property type="project" value="UniProtKB-KW"/>
</dbReference>
<dbReference type="NCBIfam" id="TIGR03696">
    <property type="entry name" value="Rhs_assc_core"/>
    <property type="match status" value="1"/>
</dbReference>
<feature type="domain" description="Teneurin-like YD-shell" evidence="9">
    <location>
        <begin position="1476"/>
        <end position="1768"/>
    </location>
</feature>
<keyword evidence="4" id="KW-0677">Repeat</keyword>
<dbReference type="Pfam" id="PF05954">
    <property type="entry name" value="Phage_GPD"/>
    <property type="match status" value="1"/>
</dbReference>
<keyword evidence="11" id="KW-1185">Reference proteome</keyword>
<dbReference type="NCBIfam" id="TIGR03361">
    <property type="entry name" value="VI_Rhs_Vgr"/>
    <property type="match status" value="1"/>
</dbReference>
<dbReference type="EC" id="6.3.2.-" evidence="10"/>
<evidence type="ECO:0000259" key="8">
    <source>
        <dbReference type="Pfam" id="PF22178"/>
    </source>
</evidence>
<dbReference type="EMBL" id="CP054580">
    <property type="protein sequence ID" value="QKS25660.1"/>
    <property type="molecule type" value="Genomic_DNA"/>
</dbReference>
<evidence type="ECO:0000256" key="4">
    <source>
        <dbReference type="ARBA" id="ARBA00022737"/>
    </source>
</evidence>
<proteinExistence type="inferred from homology"/>
<feature type="domain" description="DUF6531" evidence="7">
    <location>
        <begin position="707"/>
        <end position="781"/>
    </location>
</feature>
<feature type="domain" description="Gp5/Type VI secretion system Vgr protein OB-fold" evidence="6">
    <location>
        <begin position="403"/>
        <end position="469"/>
    </location>
</feature>
<dbReference type="Gene3D" id="3.55.50.10">
    <property type="entry name" value="Baseplate protein-like domains"/>
    <property type="match status" value="1"/>
</dbReference>
<dbReference type="InterPro" id="IPR045351">
    <property type="entry name" value="DUF6531"/>
</dbReference>
<dbReference type="InterPro" id="IPR006533">
    <property type="entry name" value="T6SS_Vgr_RhsGE"/>
</dbReference>
<comment type="subcellular location">
    <subcellularLocation>
        <location evidence="1">Secreted</location>
    </subcellularLocation>
</comment>
<evidence type="ECO:0000259" key="6">
    <source>
        <dbReference type="Pfam" id="PF04717"/>
    </source>
</evidence>
<keyword evidence="3" id="KW-0964">Secreted</keyword>
<dbReference type="Gene3D" id="4.10.220.110">
    <property type="match status" value="1"/>
</dbReference>
<dbReference type="InterPro" id="IPR006531">
    <property type="entry name" value="Gp5/Vgr_OB"/>
</dbReference>
<dbReference type="Gene3D" id="2.30.110.50">
    <property type="match status" value="1"/>
</dbReference>
<dbReference type="InterPro" id="IPR050708">
    <property type="entry name" value="T6SS_VgrG/RHS"/>
</dbReference>
<evidence type="ECO:0000256" key="3">
    <source>
        <dbReference type="ARBA" id="ARBA00022525"/>
    </source>
</evidence>
<dbReference type="InterPro" id="IPR022385">
    <property type="entry name" value="Rhs_assc_core"/>
</dbReference>
<feature type="compositionally biased region" description="Polar residues" evidence="5">
    <location>
        <begin position="853"/>
        <end position="862"/>
    </location>
</feature>
<dbReference type="Gene3D" id="2.40.50.230">
    <property type="entry name" value="Gp5 N-terminal domain"/>
    <property type="match status" value="1"/>
</dbReference>
<evidence type="ECO:0000313" key="11">
    <source>
        <dbReference type="Proteomes" id="UP000509761"/>
    </source>
</evidence>
<evidence type="ECO:0000313" key="10">
    <source>
        <dbReference type="EMBL" id="QKS25660.1"/>
    </source>
</evidence>